<feature type="domain" description="Aminotransferase class V" evidence="9">
    <location>
        <begin position="250"/>
        <end position="355"/>
    </location>
</feature>
<name>A0ABT8GJY5_9MICO</name>
<dbReference type="PIRSF" id="PIRSF005572">
    <property type="entry name" value="NifS"/>
    <property type="match status" value="1"/>
</dbReference>
<organism evidence="10 11">
    <name type="scientific">Demequina muriae</name>
    <dbReference type="NCBI Taxonomy" id="3051664"/>
    <lineage>
        <taxon>Bacteria</taxon>
        <taxon>Bacillati</taxon>
        <taxon>Actinomycetota</taxon>
        <taxon>Actinomycetes</taxon>
        <taxon>Micrococcales</taxon>
        <taxon>Demequinaceae</taxon>
        <taxon>Demequina</taxon>
    </lineage>
</organism>
<dbReference type="PANTHER" id="PTHR11601:SF34">
    <property type="entry name" value="CYSTEINE DESULFURASE"/>
    <property type="match status" value="1"/>
</dbReference>
<dbReference type="EMBL" id="JAUHQA010000001">
    <property type="protein sequence ID" value="MDN4481549.1"/>
    <property type="molecule type" value="Genomic_DNA"/>
</dbReference>
<proteinExistence type="inferred from homology"/>
<accession>A0ABT8GJY5</accession>
<evidence type="ECO:0000313" key="10">
    <source>
        <dbReference type="EMBL" id="MDN4481549.1"/>
    </source>
</evidence>
<evidence type="ECO:0000256" key="7">
    <source>
        <dbReference type="ARBA" id="ARBA00023014"/>
    </source>
</evidence>
<comment type="similarity">
    <text evidence="2">Belongs to the class-V pyridoxal-phosphate-dependent aminotransferase family. NifS/IscS subfamily.</text>
</comment>
<feature type="domain" description="Aminotransferase class V" evidence="9">
    <location>
        <begin position="6"/>
        <end position="213"/>
    </location>
</feature>
<evidence type="ECO:0000256" key="8">
    <source>
        <dbReference type="ARBA" id="ARBA00050776"/>
    </source>
</evidence>
<evidence type="ECO:0000313" key="11">
    <source>
        <dbReference type="Proteomes" id="UP001172708"/>
    </source>
</evidence>
<sequence>MPATRVFLDAGGRAPVTRRTADALLAGVADGWADPTRLTNESRRARAVLDGAREAIADAIGADAAHLHFLPSAHVAAERVTAGVFRARRGRERIVVSAIERQAILDAADHTAPDAVDRIPVDDAGHVNLDELEARVSHPATALALIQHANQEIGTVQHMDEVAAITRRAEVPLIVDASASIGHLDPPTEWDALLADPADWGAPAGLGVLATRPRTRWLAAWPGEGWAPGGVSIPLALASAVALQERREAYETNRARLTALTDRIRAGLAGLEGVTVVGDADARVPHLLTAAFLYLDGEPVVTRLDREGFAVGSGSACGTAAFEPSHVLAAMGALTHGNLRIGLHPGVADEDVARFIATLPRVLEDVRRTMTAD</sequence>
<reference evidence="10" key="1">
    <citation type="submission" date="2023-06" db="EMBL/GenBank/DDBJ databases">
        <title>Egi l300058.</title>
        <authorList>
            <person name="Gao L."/>
            <person name="Fang B.-Z."/>
            <person name="Li W.-J."/>
        </authorList>
    </citation>
    <scope>NUCLEOTIDE SEQUENCE</scope>
    <source>
        <strain evidence="10">EGI L300058</strain>
    </source>
</reference>
<dbReference type="InterPro" id="IPR000192">
    <property type="entry name" value="Aminotrans_V_dom"/>
</dbReference>
<dbReference type="SUPFAM" id="SSF53383">
    <property type="entry name" value="PLP-dependent transferases"/>
    <property type="match status" value="1"/>
</dbReference>
<comment type="cofactor">
    <cofactor evidence="1">
        <name>pyridoxal 5'-phosphate</name>
        <dbReference type="ChEBI" id="CHEBI:597326"/>
    </cofactor>
</comment>
<dbReference type="InterPro" id="IPR016454">
    <property type="entry name" value="Cysteine_dSase"/>
</dbReference>
<evidence type="ECO:0000256" key="3">
    <source>
        <dbReference type="ARBA" id="ARBA00022679"/>
    </source>
</evidence>
<evidence type="ECO:0000259" key="9">
    <source>
        <dbReference type="Pfam" id="PF00266"/>
    </source>
</evidence>
<gene>
    <name evidence="10" type="ORF">QQX02_11505</name>
</gene>
<dbReference type="GO" id="GO:0008483">
    <property type="term" value="F:transaminase activity"/>
    <property type="evidence" value="ECO:0007669"/>
    <property type="project" value="UniProtKB-KW"/>
</dbReference>
<protein>
    <submittedName>
        <fullName evidence="10">Aminotransferase class V-fold PLP-dependent enzyme</fullName>
    </submittedName>
</protein>
<dbReference type="PANTHER" id="PTHR11601">
    <property type="entry name" value="CYSTEINE DESULFURYLASE FAMILY MEMBER"/>
    <property type="match status" value="1"/>
</dbReference>
<dbReference type="RefSeq" id="WP_301143228.1">
    <property type="nucleotide sequence ID" value="NZ_JAUHQA010000001.1"/>
</dbReference>
<comment type="catalytic activity">
    <reaction evidence="8">
        <text>(sulfur carrier)-H + L-cysteine = (sulfur carrier)-SH + L-alanine</text>
        <dbReference type="Rhea" id="RHEA:43892"/>
        <dbReference type="Rhea" id="RHEA-COMP:14737"/>
        <dbReference type="Rhea" id="RHEA-COMP:14739"/>
        <dbReference type="ChEBI" id="CHEBI:29917"/>
        <dbReference type="ChEBI" id="CHEBI:35235"/>
        <dbReference type="ChEBI" id="CHEBI:57972"/>
        <dbReference type="ChEBI" id="CHEBI:64428"/>
        <dbReference type="EC" id="2.8.1.7"/>
    </reaction>
</comment>
<keyword evidence="7" id="KW-0411">Iron-sulfur</keyword>
<evidence type="ECO:0000256" key="5">
    <source>
        <dbReference type="ARBA" id="ARBA00022898"/>
    </source>
</evidence>
<keyword evidence="5" id="KW-0663">Pyridoxal phosphate</keyword>
<evidence type="ECO:0000256" key="6">
    <source>
        <dbReference type="ARBA" id="ARBA00023004"/>
    </source>
</evidence>
<keyword evidence="10" id="KW-0032">Aminotransferase</keyword>
<evidence type="ECO:0000256" key="1">
    <source>
        <dbReference type="ARBA" id="ARBA00001933"/>
    </source>
</evidence>
<keyword evidence="11" id="KW-1185">Reference proteome</keyword>
<dbReference type="Pfam" id="PF00266">
    <property type="entry name" value="Aminotran_5"/>
    <property type="match status" value="2"/>
</dbReference>
<dbReference type="InterPro" id="IPR015421">
    <property type="entry name" value="PyrdxlP-dep_Trfase_major"/>
</dbReference>
<evidence type="ECO:0000256" key="4">
    <source>
        <dbReference type="ARBA" id="ARBA00022723"/>
    </source>
</evidence>
<dbReference type="Gene3D" id="3.90.1150.10">
    <property type="entry name" value="Aspartate Aminotransferase, domain 1"/>
    <property type="match status" value="1"/>
</dbReference>
<comment type="caution">
    <text evidence="10">The sequence shown here is derived from an EMBL/GenBank/DDBJ whole genome shotgun (WGS) entry which is preliminary data.</text>
</comment>
<dbReference type="InterPro" id="IPR015424">
    <property type="entry name" value="PyrdxlP-dep_Trfase"/>
</dbReference>
<keyword evidence="6" id="KW-0408">Iron</keyword>
<dbReference type="InterPro" id="IPR015422">
    <property type="entry name" value="PyrdxlP-dep_Trfase_small"/>
</dbReference>
<evidence type="ECO:0000256" key="2">
    <source>
        <dbReference type="ARBA" id="ARBA00006490"/>
    </source>
</evidence>
<dbReference type="Gene3D" id="3.40.640.10">
    <property type="entry name" value="Type I PLP-dependent aspartate aminotransferase-like (Major domain)"/>
    <property type="match status" value="1"/>
</dbReference>
<dbReference type="Proteomes" id="UP001172708">
    <property type="component" value="Unassembled WGS sequence"/>
</dbReference>
<keyword evidence="4" id="KW-0479">Metal-binding</keyword>
<keyword evidence="3" id="KW-0808">Transferase</keyword>